<keyword evidence="1" id="KW-0472">Membrane</keyword>
<dbReference type="EMBL" id="AVCJ01000049">
    <property type="protein sequence ID" value="KFL35744.1"/>
    <property type="molecule type" value="Genomic_DNA"/>
</dbReference>
<feature type="transmembrane region" description="Helical" evidence="1">
    <location>
        <begin position="486"/>
        <end position="504"/>
    </location>
</feature>
<feature type="transmembrane region" description="Helical" evidence="1">
    <location>
        <begin position="511"/>
        <end position="533"/>
    </location>
</feature>
<protein>
    <submittedName>
        <fullName evidence="2">Uncharacterized protein</fullName>
    </submittedName>
</protein>
<dbReference type="AlphaFoldDB" id="A0A087MFU1"/>
<gene>
    <name evidence="2" type="ORF">N788_07455</name>
</gene>
<organism evidence="2 3">
    <name type="scientific">Arenimonas donghaensis DSM 18148 = HO3-R19</name>
    <dbReference type="NCBI Taxonomy" id="1121014"/>
    <lineage>
        <taxon>Bacteria</taxon>
        <taxon>Pseudomonadati</taxon>
        <taxon>Pseudomonadota</taxon>
        <taxon>Gammaproteobacteria</taxon>
        <taxon>Lysobacterales</taxon>
        <taxon>Lysobacteraceae</taxon>
        <taxon>Arenimonas</taxon>
    </lineage>
</organism>
<keyword evidence="1" id="KW-1133">Transmembrane helix</keyword>
<feature type="transmembrane region" description="Helical" evidence="1">
    <location>
        <begin position="34"/>
        <end position="53"/>
    </location>
</feature>
<sequence>MPLLRTLALAAGLLALAAGMVVYPFDYRDLAPRLQDSLVLALLAGGLAGLLAWRLRIRAASAVLLASLPVAGVALAGLPDAAAMTLLLLGAVAMGTLLPPVAGTSPLLRVVAGLGLLAGVAGWLLPFPVHHAGSWALALAILLLWRRRQVKHDLQALASEFRQGVDEAPGTAFAVCLLAFVVSAPAWLPVQMADDIAYHLGLVWELMQFGHARFDVGTQVWALAPWSTDVLHALVSLLAGDESTSFLNCAWLLMAAWLVRGLARSLGLSPRLSWLAAAAYLSLPMSYMLVGSLQVESATPAMMACVASLLVARVPPGRAPLWLLATLAGTLMGSKVSNGLLLLPFFVWWLLQWRAALPWRDLPVAIGLGVLAGGSSYAYAWGLAGNPVLPLMNAYFGSPWFLPENFIDPTWTSGLGWDLPWRWVFQTPTFHEGGRIGAAGVLPIALLGGLLLAVQPLRSRALALATLASAALLLSQIQYLRYLHPLMPMMAVLMLAGLAGTPAAGRERLLAGVMTTLVAIQVLLLPTSSWLLMTREIRVLATQGRDAVLVRTVPERLLARHFRNTAEPGDFLLYAHSTNAVMAELPRQSAAVSWHSQFIWDIRLQGWDWPAMLEASGATHLVVRHPEELPGLASVLEQASVVTRAGPATLYRLAPAILTPRSLPAAKGEIALALPLAATHASTGWLELQLACTPDMSAVSLAWELDRPGRPAIQRWTQAPCQDGTAQARMYFAALAGADSLRVGARALPEGQGLPVALRHARANLRRDPTAETERFHMIWDAVCARPGCGRDRSWLRVDRWDAVRD</sequence>
<feature type="transmembrane region" description="Helical" evidence="1">
    <location>
        <begin position="84"/>
        <end position="102"/>
    </location>
</feature>
<dbReference type="RefSeq" id="WP_034225521.1">
    <property type="nucleotide sequence ID" value="NZ_AVCJ01000049.1"/>
</dbReference>
<feature type="transmembrane region" description="Helical" evidence="1">
    <location>
        <begin position="461"/>
        <end position="480"/>
    </location>
</feature>
<feature type="transmembrane region" description="Helical" evidence="1">
    <location>
        <begin position="107"/>
        <end position="125"/>
    </location>
</feature>
<feature type="transmembrane region" description="Helical" evidence="1">
    <location>
        <begin position="436"/>
        <end position="454"/>
    </location>
</feature>
<evidence type="ECO:0000313" key="3">
    <source>
        <dbReference type="Proteomes" id="UP000029085"/>
    </source>
</evidence>
<evidence type="ECO:0000313" key="2">
    <source>
        <dbReference type="EMBL" id="KFL35744.1"/>
    </source>
</evidence>
<proteinExistence type="predicted"/>
<keyword evidence="1" id="KW-0812">Transmembrane</keyword>
<keyword evidence="3" id="KW-1185">Reference proteome</keyword>
<feature type="transmembrane region" description="Helical" evidence="1">
    <location>
        <begin position="362"/>
        <end position="382"/>
    </location>
</feature>
<evidence type="ECO:0000256" key="1">
    <source>
        <dbReference type="SAM" id="Phobius"/>
    </source>
</evidence>
<feature type="transmembrane region" description="Helical" evidence="1">
    <location>
        <begin position="168"/>
        <end position="188"/>
    </location>
</feature>
<feature type="transmembrane region" description="Helical" evidence="1">
    <location>
        <begin position="60"/>
        <end position="78"/>
    </location>
</feature>
<dbReference type="Proteomes" id="UP000029085">
    <property type="component" value="Unassembled WGS sequence"/>
</dbReference>
<comment type="caution">
    <text evidence="2">The sequence shown here is derived from an EMBL/GenBank/DDBJ whole genome shotgun (WGS) entry which is preliminary data.</text>
</comment>
<reference evidence="2 3" key="2">
    <citation type="journal article" date="2015" name="Stand. Genomic Sci.">
        <title>High quality draft genomic sequence of Arenimonas donghaensis DSM 18148(T).</title>
        <authorList>
            <person name="Chen F."/>
            <person name="Wang H."/>
            <person name="Cao Y."/>
            <person name="Li X."/>
            <person name="Wang G."/>
        </authorList>
    </citation>
    <scope>NUCLEOTIDE SEQUENCE [LARGE SCALE GENOMIC DNA]</scope>
    <source>
        <strain evidence="2 3">HO3-R19</strain>
    </source>
</reference>
<reference evidence="3" key="1">
    <citation type="submission" date="2013-08" db="EMBL/GenBank/DDBJ databases">
        <title>Genome sequencing of Arenimonas donghaensis.</title>
        <authorList>
            <person name="Chen F."/>
            <person name="Wang G."/>
        </authorList>
    </citation>
    <scope>NUCLEOTIDE SEQUENCE [LARGE SCALE GENOMIC DNA]</scope>
    <source>
        <strain evidence="3">HO3-R19</strain>
    </source>
</reference>
<feature type="transmembrane region" description="Helical" evidence="1">
    <location>
        <begin position="272"/>
        <end position="290"/>
    </location>
</feature>
<dbReference type="STRING" id="1121014.N788_07455"/>
<name>A0A087MFU1_9GAMM</name>
<feature type="transmembrane region" description="Helical" evidence="1">
    <location>
        <begin position="321"/>
        <end position="350"/>
    </location>
</feature>
<dbReference type="PATRIC" id="fig|1121014.3.peg.2393"/>
<accession>A0A087MFU1</accession>